<organism evidence="8 9">
    <name type="scientific">Saccoglossus kowalevskii</name>
    <name type="common">Acorn worm</name>
    <dbReference type="NCBI Taxonomy" id="10224"/>
    <lineage>
        <taxon>Eukaryota</taxon>
        <taxon>Metazoa</taxon>
        <taxon>Hemichordata</taxon>
        <taxon>Enteropneusta</taxon>
        <taxon>Harrimaniidae</taxon>
        <taxon>Saccoglossus</taxon>
    </lineage>
</organism>
<dbReference type="Gene3D" id="4.10.75.10">
    <property type="entry name" value="Elafin-like"/>
    <property type="match status" value="1"/>
</dbReference>
<keyword evidence="2" id="KW-0245">EGF-like domain</keyword>
<evidence type="ECO:0000256" key="2">
    <source>
        <dbReference type="PROSITE-ProRule" id="PRU00076"/>
    </source>
</evidence>
<feature type="domain" description="WAP" evidence="7">
    <location>
        <begin position="83"/>
        <end position="128"/>
    </location>
</feature>
<dbReference type="InterPro" id="IPR036116">
    <property type="entry name" value="FN3_sf"/>
</dbReference>
<gene>
    <name evidence="9" type="primary">LOC100376421</name>
</gene>
<dbReference type="SMART" id="SM00179">
    <property type="entry name" value="EGF_CA"/>
    <property type="match status" value="2"/>
</dbReference>
<dbReference type="GeneID" id="100376421"/>
<dbReference type="PROSITE" id="PS01187">
    <property type="entry name" value="EGF_CA"/>
    <property type="match status" value="1"/>
</dbReference>
<feature type="disulfide bond" evidence="2">
    <location>
        <begin position="3227"/>
        <end position="3236"/>
    </location>
</feature>
<feature type="compositionally biased region" description="Basic and acidic residues" evidence="3">
    <location>
        <begin position="3355"/>
        <end position="3369"/>
    </location>
</feature>
<protein>
    <submittedName>
        <fullName evidence="9">Uncharacterized protein LOC100376421</fullName>
    </submittedName>
</protein>
<dbReference type="Gene3D" id="2.10.25.10">
    <property type="entry name" value="Laminin"/>
    <property type="match status" value="2"/>
</dbReference>
<feature type="domain" description="Fibronectin type-III" evidence="6">
    <location>
        <begin position="1268"/>
        <end position="1371"/>
    </location>
</feature>
<dbReference type="SMART" id="SM00217">
    <property type="entry name" value="WAP"/>
    <property type="match status" value="1"/>
</dbReference>
<dbReference type="SUPFAM" id="SSF49265">
    <property type="entry name" value="Fibronectin type III"/>
    <property type="match status" value="3"/>
</dbReference>
<dbReference type="PANTHER" id="PTHR16897:SF2">
    <property type="entry name" value="OS03G0226600 PROTEIN"/>
    <property type="match status" value="1"/>
</dbReference>
<keyword evidence="8" id="KW-1185">Reference proteome</keyword>
<feature type="domain" description="EGF-like" evidence="5">
    <location>
        <begin position="3192"/>
        <end position="3237"/>
    </location>
</feature>
<evidence type="ECO:0000256" key="3">
    <source>
        <dbReference type="SAM" id="MobiDB-lite"/>
    </source>
</evidence>
<sequence>MFSSDKLRVVYILVVIVTIVTAKYVDTRKAGKKCPPGVPELQCSIDPCEVETCPLFPRARCVANFCGGCNAVFYHKGKEVDCTVDKPGECPIPQGGSMCVELCGDDEDCDGTMKCCSTGCGHVCMEPDDNGCWPGVPMVYCFADPCRVTECPAYPEAKCVANYCGGCNADFYVDGELVDCIGEDCDGHEDGTTYPADDGCNTCTCNNGREMCTLMVCGPDCHGHVDGTTYSAGDGCNTCANMMSSSQILPSGIPLHFTVKATNSAKSTSMATCVLPTYDTTLPSGRILSTFKSTSRPDILKGSVVITDDSPISVQMAKQLNYYERNGVSRSMEFEHRNLNLRHGDVHYFNMYLQNTLGYETIINSGPIVADFETPSTGPIQNTVSDIKYNASCESFVPSKWHYKCIEARMFENHRHVVDGPGSATVFNGQEPLVDLLYTRSNKFVTANWDGFHDDETGILGYTWAVGTDVCQEDIHPHTDPHEWTNKGIAHSLSLPDGFYYVTVRAINNVEFGGPLATTVCHSTPLAIDNTPPYVHDIFNIEYDEDTCIISEEYNFDLRAVRYGLMPLIVDTSPPTTGNVFDGLVHDHDINYQFVSNEICVSWSGFQDQESSIEKYIWFVGTTPGANDTIEPIDLSYTEYRTCQDNLVLEHNTTYYNTIVAVNMGHKKLTTKVTTDGFLCDETSPLVGWIHDGLNADEDIEFTSEASTVSANWGDFYDPESNIDNYFVNVWRKHADDDGITAYPTTNIHGPESLSGATSFINWHHFHLHHGDFVYIELEAVNGALNSIVESSDGVFVDLTEPLFYYLYDSDASGNRLQQYTSSETQLSASWEFGDQDSGVESYRISIFQTYGGLRYQIYPAERGSHATLEGAATSWTSQDSLELINGAHYSLRIIAVNGAGLSNVQDTDGVIVDTSPPKMRQVSIGVQTANFPEEVIDGKVLQSDTEGIVAYWMATDFESGISEYLLCLGTTEGGSDILADKSMGSTEGGYIGGINLELELINHKLYYLSVRARNGAGTLSDYMTSSPIKVVAKDKVGFVKDGPNDPDTDNPDVDYQKETGTVTARFTGFESAQHGIVHYEWAVGTAPRLDDIQPYVSYGVFIEEDVSGSVGHSQSLLPLNSGSTYYTTIRAITGAGNVLDSTSDGFTVDTTPPSITITSAGRSSDNETAYLSNNNNIYQSPSDSFLATWDIFEEESAVSYTEVCYGSYPGGNDIHSCTDATGLNNLLNAGVWPETTGVANFISITSKNRVGLKSTTISNPIITDTTPPVAGTVECQEYLTSSEPISCAWENFEDTESGISHYIFGIGISEGDDSLFSFTIVPANTDKISVEELTIKHHNTYYATVFAVNNIGSKTAGYSKPITFDDTPPIAGTVVVLSGIDTVYNSTENVTHPVGCEFGACVNPKDAVCQTSFDRIFVTWQQFEDFESPIVRYQIAAGTSPGGTQLRDFFDTTSLERQAMITGLSLYTVKQAYVSVRGFNAVGQYNTSISNAVYISRVSANLPPIGESYVWDGRQDGDLDYQGDEDELSGHWNFNGDPCPIATYEWSIMRFDGTVITPMMLLPVGSTYGLYDGLNMKDGESFYIVVRATNLLGFTYSLRSDGITIQKESLLPGNVRDGDIWGYDLNSQASVTYLAANWDGFGIDGTGTQEIEHYEIAAGTDRRYPTTRYDIQPFTNVALNTSYTFHDLRLVPRRLTYYITVRAFSVSTSMAEVTSNGIKVGYGGQAISKGEIHISRFVASTNTVSLSWNDFEFGMPVMFYQLGIGHSNEEWNMISCKDLQIYNDDGHLGQNMKFSHMFDQYPLTNVGKDTTMQITNLLLENNETYTVVVIATDESAECMLSSVNITVDLTPPKEGVVLIGAFPNLANAYTDRNDRLSVSWHDYYDMESGIESYAMTLYDGVSCGYTGKYIVLQNEIKVPSTDSSYTFIDVDLQPERPYYVQLSAINNAGLHTTTISKPILLDLTDPIPGIVKDGISFKTDITYQSDTNRIEGAFLHRPTSEGDACPSLQFSMEDQIDAYGWASVNMKGVWGVGEIHVMFRESQLSFGGSDGMAITLSRDVKDEQVYSGAYTYNNPGIAEGGRYKFDMIAANGDIPAVTSVIFWDGPDGVVGDFNAPIGEKDWADNNREYDNCALCCVYNDTGFDNDNSGCDCNCTVYFQRTTILATTTTETTTATIEPLATTSLPWAIVEDDNPDYTYTGEKSFKHITHQSMGIQLHPDIKIDGDIKHYIVLWFKFKNDTDEVQYDITELEFDPSDSWHSYILDVVSNMEEMSIQLLVDDNPCLYLSGLPSFSETAKFILTSWNRDGVVPDIDRIFTPPNSVAHFRNIRFPPESSSLCRFGAPFRNGDNSIVAFYAGVGSARLLDDIVPFREVARPCQPCALSCGDINCDGSCLEDITTEFKVVLDGLQLTPTSSLQYNEPYNNLPSIYHLSIKALTGSGRYVVASSDGVYIDDSPPVFNYLYHVDMSRSEDETITYQGSNSTIAVKWSAYDIGSQLYEFRWAIGSEPYGTDIQSFLSVGVTDFVENSGLFGLIEDGNTYFVTVEAVNNAGMTTVQVTSGVTLVLTSPNIDATKTVLSCDNMDTSVPGLVLCGDQSNIGMMWDRIDDDSINGYFFSIGSAEDSMDIFPELQVGLNNSGEIQIRDGYVYIGDEPLYNMSSLRRTNEGIAGNNDALDTEFGDIFHMEPGRILFLKLTACNKVHKCGVVSLVKSTIIREDDTMRRASDNSTVVISLQEKNGIIKNDTRRTVSIIGLFQDITQYDPLDDGRVLIAGMLSQEDLVVEYASDASPDFNPYIVNPETTKEESDRFLKERIKDIVGPSFFVSYPGDQYMGGPLYISVSVDKDVLNVTDDVPRPHIIFWHTELQQWKDASHTCEDSFGDYTTDLANSLLTVKVCSTKVTVNSPMKRRSTGNDMFTGSSEFTVATIGTFVNSPPRVTSQTNMWMSEDSGTLFFSLKAVDREGDIIIFKLDSSFPETELGTHRLSSDGNLSFRPCLDCFGIAQIHFLAVEERYDEFEVLSTPSILVIDIHEINDNPVIFLTVNHVTETQGPRHSYTLEQHKTTDLLQNLFDGIVGAFDVDNYDSITFLFDHPKHGQLLVGNQINQPTFTYQDCSQLVNITKDVLTYENSDCNLVMFPCGLHIPHDVDQLAWAFRAFRYIPDDNYFGKDTFEIVAIDTRGTYSEVLIVDVYILSNPCMNGAACQGPATDIDCTGTDRSNGFSGYECVCLPGYTGEYCEQDVNECEPNPCEYNYTCTDQVNGFICHCDNYEWPCGKEETSLTMIIVGVCAGLIFFILNAEVDDKGNEQEEDVEGGATTVEENDEGEAEIKLVMSVPQRFGFVERPNLARKAWGRGTKKTDDSNDVTHESEA</sequence>
<dbReference type="InterPro" id="IPR003961">
    <property type="entry name" value="FN3_dom"/>
</dbReference>
<dbReference type="PROSITE" id="PS51390">
    <property type="entry name" value="WAP"/>
    <property type="match status" value="1"/>
</dbReference>
<evidence type="ECO:0000313" key="9">
    <source>
        <dbReference type="RefSeq" id="XP_006817093.1"/>
    </source>
</evidence>
<dbReference type="PROSITE" id="PS01186">
    <property type="entry name" value="EGF_2"/>
    <property type="match status" value="1"/>
</dbReference>
<dbReference type="InterPro" id="IPR036645">
    <property type="entry name" value="Elafin-like_sf"/>
</dbReference>
<dbReference type="InterPro" id="IPR001881">
    <property type="entry name" value="EGF-like_Ca-bd_dom"/>
</dbReference>
<keyword evidence="4" id="KW-1133">Transmembrane helix</keyword>
<dbReference type="Pfam" id="PF00095">
    <property type="entry name" value="WAP"/>
    <property type="match status" value="1"/>
</dbReference>
<dbReference type="CDD" id="cd00054">
    <property type="entry name" value="EGF_CA"/>
    <property type="match status" value="2"/>
</dbReference>
<feature type="domain" description="EGF-like" evidence="5">
    <location>
        <begin position="3239"/>
        <end position="3273"/>
    </location>
</feature>
<dbReference type="InterPro" id="IPR018097">
    <property type="entry name" value="EGF_Ca-bd_CS"/>
</dbReference>
<evidence type="ECO:0000259" key="5">
    <source>
        <dbReference type="PROSITE" id="PS50026"/>
    </source>
</evidence>
<evidence type="ECO:0000256" key="4">
    <source>
        <dbReference type="SAM" id="Phobius"/>
    </source>
</evidence>
<evidence type="ECO:0000259" key="6">
    <source>
        <dbReference type="PROSITE" id="PS50853"/>
    </source>
</evidence>
<evidence type="ECO:0000259" key="7">
    <source>
        <dbReference type="PROSITE" id="PS51390"/>
    </source>
</evidence>
<evidence type="ECO:0000256" key="1">
    <source>
        <dbReference type="ARBA" id="ARBA00023157"/>
    </source>
</evidence>
<keyword evidence="4" id="KW-0812">Transmembrane</keyword>
<dbReference type="InterPro" id="IPR000152">
    <property type="entry name" value="EGF-type_Asp/Asn_hydroxyl_site"/>
</dbReference>
<dbReference type="PROSITE" id="PS50026">
    <property type="entry name" value="EGF_3"/>
    <property type="match status" value="2"/>
</dbReference>
<dbReference type="CDD" id="cd00199">
    <property type="entry name" value="WAP"/>
    <property type="match status" value="1"/>
</dbReference>
<keyword evidence="4" id="KW-0472">Membrane</keyword>
<evidence type="ECO:0000313" key="8">
    <source>
        <dbReference type="Proteomes" id="UP000694865"/>
    </source>
</evidence>
<feature type="region of interest" description="Disordered" evidence="3">
    <location>
        <begin position="3350"/>
        <end position="3369"/>
    </location>
</feature>
<dbReference type="SMART" id="SM00060">
    <property type="entry name" value="FN3"/>
    <property type="match status" value="7"/>
</dbReference>
<reference evidence="9" key="1">
    <citation type="submission" date="2025-08" db="UniProtKB">
        <authorList>
            <consortium name="RefSeq"/>
        </authorList>
    </citation>
    <scope>IDENTIFICATION</scope>
    <source>
        <tissue evidence="9">Testes</tissue>
    </source>
</reference>
<dbReference type="Proteomes" id="UP000694865">
    <property type="component" value="Unplaced"/>
</dbReference>
<proteinExistence type="predicted"/>
<dbReference type="PROSITE" id="PS00022">
    <property type="entry name" value="EGF_1"/>
    <property type="match status" value="1"/>
</dbReference>
<dbReference type="SUPFAM" id="SSF57256">
    <property type="entry name" value="Elafin-like"/>
    <property type="match status" value="1"/>
</dbReference>
<dbReference type="SMART" id="SM00181">
    <property type="entry name" value="EGF"/>
    <property type="match status" value="2"/>
</dbReference>
<keyword evidence="1 2" id="KW-1015">Disulfide bond</keyword>
<dbReference type="InterPro" id="IPR000742">
    <property type="entry name" value="EGF"/>
</dbReference>
<dbReference type="PROSITE" id="PS50853">
    <property type="entry name" value="FN3"/>
    <property type="match status" value="1"/>
</dbReference>
<dbReference type="PANTHER" id="PTHR16897">
    <property type="entry name" value="OS10G0105400 PROTEIN"/>
    <property type="match status" value="1"/>
</dbReference>
<dbReference type="PROSITE" id="PS00010">
    <property type="entry name" value="ASX_HYDROXYL"/>
    <property type="match status" value="1"/>
</dbReference>
<dbReference type="InterPro" id="IPR008197">
    <property type="entry name" value="WAP_dom"/>
</dbReference>
<feature type="transmembrane region" description="Helical" evidence="4">
    <location>
        <begin position="7"/>
        <end position="25"/>
    </location>
</feature>
<dbReference type="RefSeq" id="XP_006817093.1">
    <property type="nucleotide sequence ID" value="XM_006817030.1"/>
</dbReference>
<accession>A0ABM0MAQ2</accession>
<name>A0ABM0MAQ2_SACKO</name>
<comment type="caution">
    <text evidence="2">Lacks conserved residue(s) required for the propagation of feature annotation.</text>
</comment>